<name>A0A655ZRE3_VIBCL</name>
<dbReference type="Proteomes" id="UP000046067">
    <property type="component" value="Unassembled WGS sequence"/>
</dbReference>
<evidence type="ECO:0000313" key="1">
    <source>
        <dbReference type="EMBL" id="CSC77480.1"/>
    </source>
</evidence>
<dbReference type="EMBL" id="CWQJ01000032">
    <property type="protein sequence ID" value="CSC77480.1"/>
    <property type="molecule type" value="Genomic_DNA"/>
</dbReference>
<organism evidence="1 2">
    <name type="scientific">Vibrio cholerae</name>
    <dbReference type="NCBI Taxonomy" id="666"/>
    <lineage>
        <taxon>Bacteria</taxon>
        <taxon>Pseudomonadati</taxon>
        <taxon>Pseudomonadota</taxon>
        <taxon>Gammaproteobacteria</taxon>
        <taxon>Vibrionales</taxon>
        <taxon>Vibrionaceae</taxon>
        <taxon>Vibrio</taxon>
    </lineage>
</organism>
<proteinExistence type="predicted"/>
<dbReference type="AlphaFoldDB" id="A0A655ZRE3"/>
<reference evidence="1 2" key="1">
    <citation type="submission" date="2015-07" db="EMBL/GenBank/DDBJ databases">
        <authorList>
            <consortium name="Pathogen Informatics"/>
        </authorList>
    </citation>
    <scope>NUCLEOTIDE SEQUENCE [LARGE SCALE GENOMIC DNA]</scope>
    <source>
        <strain evidence="1 2">A325</strain>
    </source>
</reference>
<sequence>MRALQTAINVGFHVAIFQDNGCTKLFQTMDMQIHWASTNRATTRQRDLALTETRHQRT</sequence>
<accession>A0A655ZRE3</accession>
<protein>
    <submittedName>
        <fullName evidence="1">Uncharacterized protein</fullName>
    </submittedName>
</protein>
<gene>
    <name evidence="1" type="ORF">ERS013201_03522</name>
</gene>
<evidence type="ECO:0000313" key="2">
    <source>
        <dbReference type="Proteomes" id="UP000046067"/>
    </source>
</evidence>